<feature type="compositionally biased region" description="Low complexity" evidence="1">
    <location>
        <begin position="1059"/>
        <end position="1073"/>
    </location>
</feature>
<name>A0A504Y5L8_LEIDO</name>
<evidence type="ECO:0000256" key="1">
    <source>
        <dbReference type="SAM" id="MobiDB-lite"/>
    </source>
</evidence>
<feature type="region of interest" description="Disordered" evidence="1">
    <location>
        <begin position="299"/>
        <end position="423"/>
    </location>
</feature>
<gene>
    <name evidence="2" type="ORF">CGC21_22935</name>
</gene>
<comment type="caution">
    <text evidence="2">The sequence shown here is derived from an EMBL/GenBank/DDBJ whole genome shotgun (WGS) entry which is preliminary data.</text>
</comment>
<organism evidence="2 3">
    <name type="scientific">Leishmania donovani</name>
    <dbReference type="NCBI Taxonomy" id="5661"/>
    <lineage>
        <taxon>Eukaryota</taxon>
        <taxon>Discoba</taxon>
        <taxon>Euglenozoa</taxon>
        <taxon>Kinetoplastea</taxon>
        <taxon>Metakinetoplastina</taxon>
        <taxon>Trypanosomatida</taxon>
        <taxon>Trypanosomatidae</taxon>
        <taxon>Leishmaniinae</taxon>
        <taxon>Leishmania</taxon>
    </lineage>
</organism>
<dbReference type="VEuPathDB" id="TriTrypDB:LDHU3_28.4080"/>
<protein>
    <submittedName>
        <fullName evidence="2">Uncharacterized protein</fullName>
    </submittedName>
</protein>
<dbReference type="VEuPathDB" id="TriTrypDB:LdCL_280035900"/>
<dbReference type="VEuPathDB" id="TriTrypDB:LdBPK_283050.1"/>
<evidence type="ECO:0000313" key="2">
    <source>
        <dbReference type="EMBL" id="TPP54428.1"/>
    </source>
</evidence>
<dbReference type="VEuPathDB" id="TriTrypDB:LDHU3_28.4070"/>
<feature type="region of interest" description="Disordered" evidence="1">
    <location>
        <begin position="1041"/>
        <end position="1073"/>
    </location>
</feature>
<feature type="compositionally biased region" description="Polar residues" evidence="1">
    <location>
        <begin position="1092"/>
        <end position="1113"/>
    </location>
</feature>
<accession>A0A504Y5L8</accession>
<feature type="compositionally biased region" description="Basic and acidic residues" evidence="1">
    <location>
        <begin position="299"/>
        <end position="313"/>
    </location>
</feature>
<feature type="compositionally biased region" description="Low complexity" evidence="1">
    <location>
        <begin position="340"/>
        <end position="358"/>
    </location>
</feature>
<dbReference type="EMBL" id="RHLC01000012">
    <property type="protein sequence ID" value="TPP54428.1"/>
    <property type="molecule type" value="Genomic_DNA"/>
</dbReference>
<proteinExistence type="predicted"/>
<dbReference type="Proteomes" id="UP000318447">
    <property type="component" value="Unassembled WGS sequence"/>
</dbReference>
<feature type="region of interest" description="Disordered" evidence="1">
    <location>
        <begin position="1092"/>
        <end position="1114"/>
    </location>
</feature>
<dbReference type="VEuPathDB" id="TriTrypDB:LdCL_280036000"/>
<sequence length="1441" mass="159052">MASVFSPSFTPRSSACDCCECGVVVGTEGSQRGGLLLPCQHVLHMGCVEFIRRRGKVLMGMDSTDLPLEEEGSRVSGDGAAKIGVALSSRNSSTWASRTHGCCVCPACFTQITRIIPLYLRSTNDDVGADSTATVPTPSQVTAGASAIAEAEYRCVHAAQKQVLHRLRSLFDQRRRVTELTHACANLHEQRARCLAEVEREERCFPGLTHSGGLVDGKAGVELLSAVVSSTATSLAMERMGMTELELYMAQATPQLLRTQAELRKERQMMERRTKRLNSLRMHYRSMKALCARGETIAQREAHARRNTADAARHSTPVPSETLRRAPLHASEGAPRIQEPGASSSSGVASGPEAAAAPSRKRHRGDAAIDVDDEASPDVVEVLSGDESDADNSASPADVTVLDVDENTGSDAGDRDGSMGLDVAPMADDGTYADESAYEAPYLIPCYVRPATTSSSPAAGSKAPASAVAAANAARYHGPAASSLMSFPPRTTPSVEHMCIVTASSAHTPGKAVPASTQRFDGGNTAAVFQAKLQRALWLDQLTAIVHDEARARARMRCTEAEERDDLWWQHQRERQRQQHIEDKVLRLEALHEALAAPVWNVLPHRWADLVEREEASDRRAVEAAAQDGLQMLYAAQHTWQLQEAVRELEWQQRDAEAVQRAAKHVRALELKLAARSYRAVPVFKPAVDDLFSIAEGIRAPASAPPAPKVLPSPSLPADHEPPCEAKIREMYDRQALVYDEAKERLLLDWWQGAAQLRYVELPSAWQSFALWSYYVRSPVCMRALVTVQQWWRMQRVAPWSRHRRTALTSSLAKLRRRNYVERCRQHLRSLQRTLSGEKDGDTSAADDVSAALVALVAAATSFRRYRTQMDLYTYTVVQEARAALASRPIQNAAVAAMMQASLRPICACNRYPLPYDSWRHRRWALYSEAHRLAVAAVERAETSYRQCVEGKEAEYRHHAAVFRAILHRGPLAVLKLQAGQVALAQEERRSQLRIAHQETYEYHVLRATVAAALPSPSQADSPLNRCEAVNREVKREAQTMAAAMPTSVAAHSLEGHGATESSDTAAAPSSTAQGAWAQVHRCTQLAHEVLASTQEQSSQAHPERSGASTDTETAAALPEDAASLYCTAFDKAAAAVYHDQYTAVRERHVARNAEALEQMRESFKAGLRERAIIIAEEAQELEHICHCDTSARHVSCFQLERSESDRRAALQRAQRRVTADLCEALSDSLHASQWAAEARERDEEAHLAAARARLHLSMPLPSLSPAERLFSREAVCRTRLVCDCAAALADVLVQGSRSYHERKYQDWAALCIRDGARLDSAASSNLPLGQMCILKANEWDGRRCIWREAQAGARTLLVDGHALYGASTAWSDYLFGHLKLTSEASYMDVQLREYLLMRVANVKVKVSELIQMETMARGRVEYAEAITRDLRFHLQRLRLE</sequence>
<evidence type="ECO:0000313" key="3">
    <source>
        <dbReference type="Proteomes" id="UP000318447"/>
    </source>
</evidence>
<reference evidence="3" key="1">
    <citation type="submission" date="2019-02" db="EMBL/GenBank/DDBJ databases">
        <title>FDA dAtabase for Regulatory Grade micrObial Sequences (FDA-ARGOS): Supporting development and validation of Infectious Disease Dx tests.</title>
        <authorList>
            <person name="Duncan R."/>
            <person name="Fisher C."/>
            <person name="Tallon L."/>
            <person name="Sadzewicz L."/>
            <person name="Sengamalay N."/>
            <person name="Ott S."/>
            <person name="Godinez A."/>
            <person name="Nagaraj S."/>
            <person name="Vavikolanu K."/>
            <person name="Nadendla S."/>
            <person name="Aluvathingal J."/>
            <person name="Sichtig H."/>
        </authorList>
    </citation>
    <scope>NUCLEOTIDE SEQUENCE [LARGE SCALE GENOMIC DNA]</scope>
    <source>
        <strain evidence="3">FDAARGOS_361</strain>
    </source>
</reference>